<dbReference type="PANTHER" id="PTHR30345">
    <property type="entry name" value="RIBOSE-5-PHOSPHATE ISOMERASE B"/>
    <property type="match status" value="1"/>
</dbReference>
<organism evidence="5 6">
    <name type="scientific">Dyadobacter soli</name>
    <dbReference type="NCBI Taxonomy" id="659014"/>
    <lineage>
        <taxon>Bacteria</taxon>
        <taxon>Pseudomonadati</taxon>
        <taxon>Bacteroidota</taxon>
        <taxon>Cytophagia</taxon>
        <taxon>Cytophagales</taxon>
        <taxon>Spirosomataceae</taxon>
        <taxon>Dyadobacter</taxon>
    </lineage>
</organism>
<reference evidence="6" key="1">
    <citation type="submission" date="2016-10" db="EMBL/GenBank/DDBJ databases">
        <authorList>
            <person name="Varghese N."/>
            <person name="Submissions S."/>
        </authorList>
    </citation>
    <scope>NUCLEOTIDE SEQUENCE [LARGE SCALE GENOMIC DNA]</scope>
    <source>
        <strain evidence="6">DSM 25329</strain>
    </source>
</reference>
<keyword evidence="2 5" id="KW-0413">Isomerase</keyword>
<keyword evidence="6" id="KW-1185">Reference proteome</keyword>
<dbReference type="InterPro" id="IPR004785">
    <property type="entry name" value="RpiB"/>
</dbReference>
<dbReference type="Proteomes" id="UP000198748">
    <property type="component" value="Unassembled WGS sequence"/>
</dbReference>
<dbReference type="Pfam" id="PF02502">
    <property type="entry name" value="LacAB_rpiB"/>
    <property type="match status" value="1"/>
</dbReference>
<feature type="active site" description="Proton acceptor" evidence="3">
    <location>
        <position position="82"/>
    </location>
</feature>
<feature type="binding site" evidence="4">
    <location>
        <position position="116"/>
    </location>
    <ligand>
        <name>D-ribulose 5-phosphate</name>
        <dbReference type="ChEBI" id="CHEBI:58121"/>
    </ligand>
</feature>
<dbReference type="EMBL" id="FNAN01000008">
    <property type="protein sequence ID" value="SDF00646.1"/>
    <property type="molecule type" value="Genomic_DNA"/>
</dbReference>
<dbReference type="PANTHER" id="PTHR30345:SF0">
    <property type="entry name" value="DNA DAMAGE-REPAIR_TOLERATION PROTEIN DRT102"/>
    <property type="match status" value="1"/>
</dbReference>
<evidence type="ECO:0000256" key="2">
    <source>
        <dbReference type="ARBA" id="ARBA00023235"/>
    </source>
</evidence>
<evidence type="ECO:0000256" key="3">
    <source>
        <dbReference type="PIRSR" id="PIRSR005384-1"/>
    </source>
</evidence>
<dbReference type="InterPro" id="IPR036569">
    <property type="entry name" value="RpiB_LacA_LacB_sf"/>
</dbReference>
<evidence type="ECO:0000256" key="1">
    <source>
        <dbReference type="ARBA" id="ARBA00008754"/>
    </source>
</evidence>
<dbReference type="InterPro" id="IPR003500">
    <property type="entry name" value="RpiB_LacA_LacB"/>
</dbReference>
<evidence type="ECO:0000313" key="6">
    <source>
        <dbReference type="Proteomes" id="UP000198748"/>
    </source>
</evidence>
<dbReference type="GO" id="GO:0004751">
    <property type="term" value="F:ribose-5-phosphate isomerase activity"/>
    <property type="evidence" value="ECO:0007669"/>
    <property type="project" value="TreeGrafter"/>
</dbReference>
<dbReference type="NCBIfam" id="TIGR01120">
    <property type="entry name" value="rpiB"/>
    <property type="match status" value="1"/>
</dbReference>
<sequence length="159" mass="17429">MSAVVNERWTVINKKVMRKIAIGSDHAGFPYKQPVIDWLTTNGFDVKDFGTYSADSADYADFAHPVASGVESKEFEKGVLLCGSGQGVCITANKHQGVRAALVWDLPLAPLARQHNDANVICFPVRFIELETALASLEAFLSTEFEGGRHQTRVDKISC</sequence>
<dbReference type="AlphaFoldDB" id="A0A1G7HJY4"/>
<dbReference type="SUPFAM" id="SSF89623">
    <property type="entry name" value="Ribose/Galactose isomerase RpiB/AlsB"/>
    <property type="match status" value="1"/>
</dbReference>
<feature type="binding site" evidence="4">
    <location>
        <position position="149"/>
    </location>
    <ligand>
        <name>D-ribulose 5-phosphate</name>
        <dbReference type="ChEBI" id="CHEBI:58121"/>
    </ligand>
</feature>
<feature type="active site" description="Proton donor" evidence="3">
    <location>
        <position position="115"/>
    </location>
</feature>
<proteinExistence type="inferred from homology"/>
<dbReference type="PIRSF" id="PIRSF005384">
    <property type="entry name" value="RpiB_LacA_B"/>
    <property type="match status" value="1"/>
</dbReference>
<dbReference type="STRING" id="659014.SAMN04487996_108182"/>
<dbReference type="GO" id="GO:0019316">
    <property type="term" value="P:D-allose catabolic process"/>
    <property type="evidence" value="ECO:0007669"/>
    <property type="project" value="TreeGrafter"/>
</dbReference>
<dbReference type="NCBIfam" id="NF004051">
    <property type="entry name" value="PRK05571.1"/>
    <property type="match status" value="1"/>
</dbReference>
<protein>
    <submittedName>
        <fullName evidence="5">Ribose 5-phosphate isomerase B</fullName>
    </submittedName>
</protein>
<dbReference type="Gene3D" id="3.40.1400.10">
    <property type="entry name" value="Sugar-phosphate isomerase, RpiB/LacA/LacB"/>
    <property type="match status" value="1"/>
</dbReference>
<comment type="similarity">
    <text evidence="1">Belongs to the LacAB/RpiB family.</text>
</comment>
<feature type="binding site" evidence="4">
    <location>
        <position position="153"/>
    </location>
    <ligand>
        <name>D-ribulose 5-phosphate</name>
        <dbReference type="ChEBI" id="CHEBI:58121"/>
    </ligand>
</feature>
<gene>
    <name evidence="5" type="ORF">SAMN04487996_108182</name>
</gene>
<evidence type="ECO:0000313" key="5">
    <source>
        <dbReference type="EMBL" id="SDF00646.1"/>
    </source>
</evidence>
<feature type="binding site" evidence="4">
    <location>
        <begin position="83"/>
        <end position="87"/>
    </location>
    <ligand>
        <name>D-ribulose 5-phosphate</name>
        <dbReference type="ChEBI" id="CHEBI:58121"/>
    </ligand>
</feature>
<evidence type="ECO:0000256" key="4">
    <source>
        <dbReference type="PIRSR" id="PIRSR005384-2"/>
    </source>
</evidence>
<accession>A0A1G7HJY4</accession>
<dbReference type="GO" id="GO:0009052">
    <property type="term" value="P:pentose-phosphate shunt, non-oxidative branch"/>
    <property type="evidence" value="ECO:0007669"/>
    <property type="project" value="TreeGrafter"/>
</dbReference>
<feature type="binding site" evidence="4">
    <location>
        <begin position="25"/>
        <end position="26"/>
    </location>
    <ligand>
        <name>D-ribulose 5-phosphate</name>
        <dbReference type="ChEBI" id="CHEBI:58121"/>
    </ligand>
</feature>
<feature type="binding site" evidence="4">
    <location>
        <position position="126"/>
    </location>
    <ligand>
        <name>D-ribulose 5-phosphate</name>
        <dbReference type="ChEBI" id="CHEBI:58121"/>
    </ligand>
</feature>
<name>A0A1G7HJY4_9BACT</name>
<dbReference type="NCBIfam" id="TIGR00689">
    <property type="entry name" value="rpiB_lacA_lacB"/>
    <property type="match status" value="1"/>
</dbReference>